<protein>
    <submittedName>
        <fullName evidence="1">Uncharacterized protein</fullName>
    </submittedName>
</protein>
<dbReference type="EMBL" id="JABSTV010001249">
    <property type="protein sequence ID" value="KAH7962703.1"/>
    <property type="molecule type" value="Genomic_DNA"/>
</dbReference>
<accession>A0A9D4Q1I2</accession>
<reference evidence="1" key="1">
    <citation type="journal article" date="2020" name="Cell">
        <title>Large-Scale Comparative Analyses of Tick Genomes Elucidate Their Genetic Diversity and Vector Capacities.</title>
        <authorList>
            <consortium name="Tick Genome and Microbiome Consortium (TIGMIC)"/>
            <person name="Jia N."/>
            <person name="Wang J."/>
            <person name="Shi W."/>
            <person name="Du L."/>
            <person name="Sun Y."/>
            <person name="Zhan W."/>
            <person name="Jiang J.F."/>
            <person name="Wang Q."/>
            <person name="Zhang B."/>
            <person name="Ji P."/>
            <person name="Bell-Sakyi L."/>
            <person name="Cui X.M."/>
            <person name="Yuan T.T."/>
            <person name="Jiang B.G."/>
            <person name="Yang W.F."/>
            <person name="Lam T.T."/>
            <person name="Chang Q.C."/>
            <person name="Ding S.J."/>
            <person name="Wang X.J."/>
            <person name="Zhu J.G."/>
            <person name="Ruan X.D."/>
            <person name="Zhao L."/>
            <person name="Wei J.T."/>
            <person name="Ye R.Z."/>
            <person name="Que T.C."/>
            <person name="Du C.H."/>
            <person name="Zhou Y.H."/>
            <person name="Cheng J.X."/>
            <person name="Dai P.F."/>
            <person name="Guo W.B."/>
            <person name="Han X.H."/>
            <person name="Huang E.J."/>
            <person name="Li L.F."/>
            <person name="Wei W."/>
            <person name="Gao Y.C."/>
            <person name="Liu J.Z."/>
            <person name="Shao H.Z."/>
            <person name="Wang X."/>
            <person name="Wang C.C."/>
            <person name="Yang T.C."/>
            <person name="Huo Q.B."/>
            <person name="Li W."/>
            <person name="Chen H.Y."/>
            <person name="Chen S.E."/>
            <person name="Zhou L.G."/>
            <person name="Ni X.B."/>
            <person name="Tian J.H."/>
            <person name="Sheng Y."/>
            <person name="Liu T."/>
            <person name="Pan Y.S."/>
            <person name="Xia L.Y."/>
            <person name="Li J."/>
            <person name="Zhao F."/>
            <person name="Cao W.C."/>
        </authorList>
    </citation>
    <scope>NUCLEOTIDE SEQUENCE</scope>
    <source>
        <strain evidence="1">Rsan-2018</strain>
    </source>
</reference>
<comment type="caution">
    <text evidence="1">The sequence shown here is derived from an EMBL/GenBank/DDBJ whole genome shotgun (WGS) entry which is preliminary data.</text>
</comment>
<dbReference type="Proteomes" id="UP000821837">
    <property type="component" value="Chromosome 3"/>
</dbReference>
<dbReference type="SUPFAM" id="SSF53098">
    <property type="entry name" value="Ribonuclease H-like"/>
    <property type="match status" value="1"/>
</dbReference>
<reference evidence="1" key="2">
    <citation type="submission" date="2021-09" db="EMBL/GenBank/DDBJ databases">
        <authorList>
            <person name="Jia N."/>
            <person name="Wang J."/>
            <person name="Shi W."/>
            <person name="Du L."/>
            <person name="Sun Y."/>
            <person name="Zhan W."/>
            <person name="Jiang J."/>
            <person name="Wang Q."/>
            <person name="Zhang B."/>
            <person name="Ji P."/>
            <person name="Sakyi L.B."/>
            <person name="Cui X."/>
            <person name="Yuan T."/>
            <person name="Jiang B."/>
            <person name="Yang W."/>
            <person name="Lam T.T.-Y."/>
            <person name="Chang Q."/>
            <person name="Ding S."/>
            <person name="Wang X."/>
            <person name="Zhu J."/>
            <person name="Ruan X."/>
            <person name="Zhao L."/>
            <person name="Wei J."/>
            <person name="Que T."/>
            <person name="Du C."/>
            <person name="Cheng J."/>
            <person name="Dai P."/>
            <person name="Han X."/>
            <person name="Huang E."/>
            <person name="Gao Y."/>
            <person name="Liu J."/>
            <person name="Shao H."/>
            <person name="Ye R."/>
            <person name="Li L."/>
            <person name="Wei W."/>
            <person name="Wang X."/>
            <person name="Wang C."/>
            <person name="Huo Q."/>
            <person name="Li W."/>
            <person name="Guo W."/>
            <person name="Chen H."/>
            <person name="Chen S."/>
            <person name="Zhou L."/>
            <person name="Zhou L."/>
            <person name="Ni X."/>
            <person name="Tian J."/>
            <person name="Zhou Y."/>
            <person name="Sheng Y."/>
            <person name="Liu T."/>
            <person name="Pan Y."/>
            <person name="Xia L."/>
            <person name="Li J."/>
            <person name="Zhao F."/>
            <person name="Cao W."/>
        </authorList>
    </citation>
    <scope>NUCLEOTIDE SEQUENCE</scope>
    <source>
        <strain evidence="1">Rsan-2018</strain>
        <tissue evidence="1">Larvae</tissue>
    </source>
</reference>
<evidence type="ECO:0000313" key="2">
    <source>
        <dbReference type="Proteomes" id="UP000821837"/>
    </source>
</evidence>
<gene>
    <name evidence="1" type="ORF">HPB52_017568</name>
</gene>
<organism evidence="1 2">
    <name type="scientific">Rhipicephalus sanguineus</name>
    <name type="common">Brown dog tick</name>
    <name type="synonym">Ixodes sanguineus</name>
    <dbReference type="NCBI Taxonomy" id="34632"/>
    <lineage>
        <taxon>Eukaryota</taxon>
        <taxon>Metazoa</taxon>
        <taxon>Ecdysozoa</taxon>
        <taxon>Arthropoda</taxon>
        <taxon>Chelicerata</taxon>
        <taxon>Arachnida</taxon>
        <taxon>Acari</taxon>
        <taxon>Parasitiformes</taxon>
        <taxon>Ixodida</taxon>
        <taxon>Ixodoidea</taxon>
        <taxon>Ixodidae</taxon>
        <taxon>Rhipicephalinae</taxon>
        <taxon>Rhipicephalus</taxon>
        <taxon>Rhipicephalus</taxon>
    </lineage>
</organism>
<sequence length="141" mass="16198">MLVAAQWDQVQELADFLKGFRVTVEILSKEKDVTASLLLVRRSEIKECPTPSNQDSQMVRCMKERMLNKFEHRFPVPEHSVAAALLDPRFQNLTAVEHYLTTNIMTSFQFLTSQVESTSRVKTFTVNALRVTSTAETRSRF</sequence>
<dbReference type="AlphaFoldDB" id="A0A9D4Q1I2"/>
<keyword evidence="2" id="KW-1185">Reference proteome</keyword>
<name>A0A9D4Q1I2_RHISA</name>
<evidence type="ECO:0000313" key="1">
    <source>
        <dbReference type="EMBL" id="KAH7962703.1"/>
    </source>
</evidence>
<proteinExistence type="predicted"/>
<dbReference type="InterPro" id="IPR012337">
    <property type="entry name" value="RNaseH-like_sf"/>
</dbReference>